<accession>K3ZCQ5</accession>
<proteinExistence type="predicted"/>
<evidence type="ECO:0000313" key="6">
    <source>
        <dbReference type="Proteomes" id="UP000004995"/>
    </source>
</evidence>
<dbReference type="Proteomes" id="UP000004995">
    <property type="component" value="Unassembled WGS sequence"/>
</dbReference>
<dbReference type="PANTHER" id="PTHR22536:SF1">
    <property type="entry name" value="MEDIATOR OF RNA POLYMERASE II TRANSCRIPTION SUBUNIT 19"/>
    <property type="match status" value="1"/>
</dbReference>
<dbReference type="HOGENOM" id="CLU_2150257_0_0_1"/>
<evidence type="ECO:0000256" key="3">
    <source>
        <dbReference type="ARBA" id="ARBA00023163"/>
    </source>
</evidence>
<evidence type="ECO:0000256" key="2">
    <source>
        <dbReference type="ARBA" id="ARBA00023015"/>
    </source>
</evidence>
<dbReference type="InParanoid" id="K3ZCQ5"/>
<protein>
    <submittedName>
        <fullName evidence="5">Uncharacterized protein</fullName>
    </submittedName>
</protein>
<keyword evidence="2" id="KW-0805">Transcription regulation</keyword>
<sequence length="112" mass="12560">MDSDEKKFGKGPRELTGAVDLINHYKLLPHHDFFSPSLYPSCQTMYLMMGNVHELYQKRKHEGNEDSADVHKHKKSKVVHCHCFLAGDSEEGASRAETGRAMGVGMAELGTR</sequence>
<dbReference type="PANTHER" id="PTHR22536">
    <property type="entry name" value="LUNG CANCER METASTASIS-RELATED LCMR1 PROTEIN"/>
    <property type="match status" value="1"/>
</dbReference>
<dbReference type="Gramene" id="KQL17285">
    <property type="protein sequence ID" value="KQL17285"/>
    <property type="gene ID" value="SETIT_024332mg"/>
</dbReference>
<dbReference type="InterPro" id="IPR019403">
    <property type="entry name" value="Mediator_Med19_met"/>
</dbReference>
<dbReference type="STRING" id="4555.K3ZCQ5"/>
<dbReference type="GO" id="GO:0006357">
    <property type="term" value="P:regulation of transcription by RNA polymerase II"/>
    <property type="evidence" value="ECO:0007669"/>
    <property type="project" value="InterPro"/>
</dbReference>
<dbReference type="GO" id="GO:0016592">
    <property type="term" value="C:mediator complex"/>
    <property type="evidence" value="ECO:0007669"/>
    <property type="project" value="InterPro"/>
</dbReference>
<dbReference type="EMBL" id="AGNK02002138">
    <property type="status" value="NOT_ANNOTATED_CDS"/>
    <property type="molecule type" value="Genomic_DNA"/>
</dbReference>
<keyword evidence="3" id="KW-0804">Transcription</keyword>
<name>K3ZCQ5_SETIT</name>
<reference evidence="5" key="2">
    <citation type="submission" date="2018-08" db="UniProtKB">
        <authorList>
            <consortium name="EnsemblPlants"/>
        </authorList>
    </citation>
    <scope>IDENTIFICATION</scope>
    <source>
        <strain evidence="5">Yugu1</strain>
    </source>
</reference>
<evidence type="ECO:0000313" key="5">
    <source>
        <dbReference type="EnsemblPlants" id="KQL17285"/>
    </source>
</evidence>
<keyword evidence="4" id="KW-0539">Nucleus</keyword>
<dbReference type="AlphaFoldDB" id="K3ZCQ5"/>
<organism evidence="5 6">
    <name type="scientific">Setaria italica</name>
    <name type="common">Foxtail millet</name>
    <name type="synonym">Panicum italicum</name>
    <dbReference type="NCBI Taxonomy" id="4555"/>
    <lineage>
        <taxon>Eukaryota</taxon>
        <taxon>Viridiplantae</taxon>
        <taxon>Streptophyta</taxon>
        <taxon>Embryophyta</taxon>
        <taxon>Tracheophyta</taxon>
        <taxon>Spermatophyta</taxon>
        <taxon>Magnoliopsida</taxon>
        <taxon>Liliopsida</taxon>
        <taxon>Poales</taxon>
        <taxon>Poaceae</taxon>
        <taxon>PACMAD clade</taxon>
        <taxon>Panicoideae</taxon>
        <taxon>Panicodae</taxon>
        <taxon>Paniceae</taxon>
        <taxon>Cenchrinae</taxon>
        <taxon>Setaria</taxon>
    </lineage>
</organism>
<evidence type="ECO:0000256" key="4">
    <source>
        <dbReference type="ARBA" id="ARBA00023242"/>
    </source>
</evidence>
<evidence type="ECO:0000256" key="1">
    <source>
        <dbReference type="ARBA" id="ARBA00004123"/>
    </source>
</evidence>
<dbReference type="EnsemblPlants" id="KQL17285">
    <property type="protein sequence ID" value="KQL17285"/>
    <property type="gene ID" value="SETIT_024332mg"/>
</dbReference>
<keyword evidence="6" id="KW-1185">Reference proteome</keyword>
<dbReference type="GO" id="GO:0003712">
    <property type="term" value="F:transcription coregulator activity"/>
    <property type="evidence" value="ECO:0007669"/>
    <property type="project" value="InterPro"/>
</dbReference>
<comment type="subcellular location">
    <subcellularLocation>
        <location evidence="1">Nucleus</location>
    </subcellularLocation>
</comment>
<reference evidence="6" key="1">
    <citation type="journal article" date="2012" name="Nat. Biotechnol.">
        <title>Reference genome sequence of the model plant Setaria.</title>
        <authorList>
            <person name="Bennetzen J.L."/>
            <person name="Schmutz J."/>
            <person name="Wang H."/>
            <person name="Percifield R."/>
            <person name="Hawkins J."/>
            <person name="Pontaroli A.C."/>
            <person name="Estep M."/>
            <person name="Feng L."/>
            <person name="Vaughn J.N."/>
            <person name="Grimwood J."/>
            <person name="Jenkins J."/>
            <person name="Barry K."/>
            <person name="Lindquist E."/>
            <person name="Hellsten U."/>
            <person name="Deshpande S."/>
            <person name="Wang X."/>
            <person name="Wu X."/>
            <person name="Mitros T."/>
            <person name="Triplett J."/>
            <person name="Yang X."/>
            <person name="Ye C.Y."/>
            <person name="Mauro-Herrera M."/>
            <person name="Wang L."/>
            <person name="Li P."/>
            <person name="Sharma M."/>
            <person name="Sharma R."/>
            <person name="Ronald P.C."/>
            <person name="Panaud O."/>
            <person name="Kellogg E.A."/>
            <person name="Brutnell T.P."/>
            <person name="Doust A.N."/>
            <person name="Tuskan G.A."/>
            <person name="Rokhsar D."/>
            <person name="Devos K.M."/>
        </authorList>
    </citation>
    <scope>NUCLEOTIDE SEQUENCE [LARGE SCALE GENOMIC DNA]</scope>
    <source>
        <strain evidence="6">cv. Yugu1</strain>
    </source>
</reference>